<keyword evidence="8 15" id="KW-0865">Zymogen</keyword>
<dbReference type="EC" id="4.1.1.50" evidence="15"/>
<proteinExistence type="inferred from homology"/>
<comment type="similarity">
    <text evidence="14 15">Belongs to the prokaryotic AdoMetDC family. Type 1 subfamily.</text>
</comment>
<evidence type="ECO:0000256" key="4">
    <source>
        <dbReference type="ARBA" id="ARBA00022793"/>
    </source>
</evidence>
<feature type="chain" id="PRO_5023315189" description="S-adenosylmethionine decarboxylase beta chain" evidence="15">
    <location>
        <begin position="1"/>
        <end position="64"/>
    </location>
</feature>
<evidence type="ECO:0000256" key="15">
    <source>
        <dbReference type="HAMAP-Rule" id="MF_00464"/>
    </source>
</evidence>
<dbReference type="InterPro" id="IPR042286">
    <property type="entry name" value="AdoMetDC_C"/>
</dbReference>
<feature type="site" description="Cleavage (non-hydrolytic); by autolysis" evidence="15">
    <location>
        <begin position="64"/>
        <end position="65"/>
    </location>
</feature>
<dbReference type="KEGG" id="cprv:CYPRO_2037"/>
<dbReference type="InterPro" id="IPR017716">
    <property type="entry name" value="S-AdoMet_deCOase_pro-enz"/>
</dbReference>
<dbReference type="InterPro" id="IPR042284">
    <property type="entry name" value="AdoMetDC_N"/>
</dbReference>
<evidence type="ECO:0000256" key="13">
    <source>
        <dbReference type="ARBA" id="ARBA00056215"/>
    </source>
</evidence>
<evidence type="ECO:0000256" key="12">
    <source>
        <dbReference type="ARBA" id="ARBA00048112"/>
    </source>
</evidence>
<dbReference type="RefSeq" id="WP_333472964.1">
    <property type="nucleotide sequence ID" value="NZ_CP027806.1"/>
</dbReference>
<evidence type="ECO:0000256" key="9">
    <source>
        <dbReference type="ARBA" id="ARBA00023239"/>
    </source>
</evidence>
<sequence>MQMQALGRQILVEYYDCNSDIINDVSQIESILLEATRKSQASIISHNFHKFSPHGVSGTVVIAESHVAIHTWPEYGYAAVDIFTCGETIDPWIIQEHIKERFESKNVSSLEMKRGMFRVAEGEELLFKPKDSAKYNSVN</sequence>
<evidence type="ECO:0000256" key="10">
    <source>
        <dbReference type="ARBA" id="ARBA00023270"/>
    </source>
</evidence>
<keyword evidence="3 15" id="KW-0949">S-adenosyl-L-methionine</keyword>
<dbReference type="UniPathway" id="UPA00331">
    <property type="reaction ID" value="UER00451"/>
</dbReference>
<comment type="cofactor">
    <cofactor evidence="15">
        <name>pyruvate</name>
        <dbReference type="ChEBI" id="CHEBI:15361"/>
    </cofactor>
    <text evidence="15">Binds 1 pyruvoyl group covalently per subunit.</text>
</comment>
<dbReference type="InterPro" id="IPR016067">
    <property type="entry name" value="S-AdoMet_deCO2ase_core"/>
</dbReference>
<dbReference type="NCBIfam" id="TIGR03330">
    <property type="entry name" value="SAM_DCase_Bsu"/>
    <property type="match status" value="1"/>
</dbReference>
<evidence type="ECO:0000256" key="11">
    <source>
        <dbReference type="ARBA" id="ARBA00023317"/>
    </source>
</evidence>
<dbReference type="Proteomes" id="UP000254808">
    <property type="component" value="Chromosome"/>
</dbReference>
<dbReference type="PANTHER" id="PTHR33866">
    <property type="entry name" value="S-ADENOSYLMETHIONINE DECARBOXYLASE PROENZYME"/>
    <property type="match status" value="1"/>
</dbReference>
<dbReference type="GO" id="GO:0008295">
    <property type="term" value="P:spermidine biosynthetic process"/>
    <property type="evidence" value="ECO:0007669"/>
    <property type="project" value="UniProtKB-UniRule"/>
</dbReference>
<dbReference type="Gene3D" id="3.30.160.750">
    <property type="match status" value="1"/>
</dbReference>
<keyword evidence="5 15" id="KW-0068">Autocatalytic cleavage</keyword>
<evidence type="ECO:0000256" key="8">
    <source>
        <dbReference type="ARBA" id="ARBA00023145"/>
    </source>
</evidence>
<comment type="PTM">
    <text evidence="15">Is synthesized initially as an inactive proenzyme. Formation of the active enzyme involves a self-maturation process in which the active site pyruvoyl group is generated from an internal serine residue via an autocatalytic post-translational modification. Two non-identical subunits are generated from the proenzyme in this reaction, and the pyruvate is formed at the N-terminus of the alpha chain, which is derived from the carboxyl end of the proenzyme. The post-translation cleavage follows an unusual pathway, termed non-hydrolytic serinolysis, in which the side chain hydroxyl group of the serine supplies its oxygen atom to form the C-terminus of the beta chain, while the remainder of the serine residue undergoes an oxidative deamination to produce ammonia and the pyruvoyl group blocking the N-terminus of the alpha chain.</text>
</comment>
<keyword evidence="10 15" id="KW-0704">Schiff base</keyword>
<comment type="pathway">
    <text evidence="1 15">Amine and polyamine biosynthesis; S-adenosylmethioninamine biosynthesis; S-adenosylmethioninamine from S-adenosyl-L-methionine: step 1/1.</text>
</comment>
<dbReference type="InterPro" id="IPR003826">
    <property type="entry name" value="AdoMetDC_fam_prok"/>
</dbReference>
<comment type="subunit">
    <text evidence="2 15">Heterotetramer of two alpha and two beta chains arranged as a dimer of alpha/beta heterodimers.</text>
</comment>
<evidence type="ECO:0000256" key="14">
    <source>
        <dbReference type="ARBA" id="ARBA00061583"/>
    </source>
</evidence>
<evidence type="ECO:0000313" key="16">
    <source>
        <dbReference type="EMBL" id="AXJ01287.1"/>
    </source>
</evidence>
<feature type="modified residue" description="Pyruvic acid (Ser); by autocatalysis" evidence="15">
    <location>
        <position position="65"/>
    </location>
</feature>
<keyword evidence="6 15" id="KW-0745">Spermidine biosynthesis</keyword>
<keyword evidence="9 15" id="KW-0456">Lyase</keyword>
<feature type="active site" description="Proton acceptor; for processing activity" evidence="15">
    <location>
        <position position="70"/>
    </location>
</feature>
<name>A0A345ULD5_9BACT</name>
<dbReference type="SUPFAM" id="SSF56276">
    <property type="entry name" value="S-adenosylmethionine decarboxylase"/>
    <property type="match status" value="1"/>
</dbReference>
<evidence type="ECO:0000313" key="17">
    <source>
        <dbReference type="Proteomes" id="UP000254808"/>
    </source>
</evidence>
<keyword evidence="11 15" id="KW-0670">Pyruvate</keyword>
<keyword evidence="4 15" id="KW-0210">Decarboxylase</keyword>
<evidence type="ECO:0000256" key="2">
    <source>
        <dbReference type="ARBA" id="ARBA00011601"/>
    </source>
</evidence>
<evidence type="ECO:0000256" key="6">
    <source>
        <dbReference type="ARBA" id="ARBA00023066"/>
    </source>
</evidence>
<organism evidence="16 17">
    <name type="scientific">Cyclonatronum proteinivorum</name>
    <dbReference type="NCBI Taxonomy" id="1457365"/>
    <lineage>
        <taxon>Bacteria</taxon>
        <taxon>Pseudomonadati</taxon>
        <taxon>Balneolota</taxon>
        <taxon>Balneolia</taxon>
        <taxon>Balneolales</taxon>
        <taxon>Cyclonatronaceae</taxon>
        <taxon>Cyclonatronum</taxon>
    </lineage>
</organism>
<dbReference type="Gene3D" id="3.30.360.110">
    <property type="entry name" value="S-adenosylmethionine decarboxylase domain"/>
    <property type="match status" value="1"/>
</dbReference>
<dbReference type="Pfam" id="PF02675">
    <property type="entry name" value="AdoMet_dc"/>
    <property type="match status" value="1"/>
</dbReference>
<accession>A0A345ULD5</accession>
<feature type="active site" description="Schiff-base intermediate with substrate; via pyruvic acid" evidence="15">
    <location>
        <position position="65"/>
    </location>
</feature>
<keyword evidence="7 15" id="KW-0620">Polyamine biosynthesis</keyword>
<reference evidence="16 17" key="1">
    <citation type="submission" date="2018-03" db="EMBL/GenBank/DDBJ databases">
        <title>Phenotypic and genomic properties of Cyclonatronum proteinivorum gen. nov., sp. nov., a haloalkaliphilic bacteroidete from soda lakes possessing Na+-translocating rhodopsin.</title>
        <authorList>
            <person name="Toshchakov S.V."/>
            <person name="Korzhenkov A."/>
            <person name="Samarov N.I."/>
            <person name="Kublanov I.V."/>
            <person name="Muntyan M.S."/>
            <person name="Sorokin D.Y."/>
        </authorList>
    </citation>
    <scope>NUCLEOTIDE SEQUENCE [LARGE SCALE GENOMIC DNA]</scope>
    <source>
        <strain evidence="16 17">Omega</strain>
    </source>
</reference>
<comment type="catalytic activity">
    <reaction evidence="12 15">
        <text>S-adenosyl-L-methionine + H(+) = S-adenosyl 3-(methylsulfanyl)propylamine + CO2</text>
        <dbReference type="Rhea" id="RHEA:15981"/>
        <dbReference type="ChEBI" id="CHEBI:15378"/>
        <dbReference type="ChEBI" id="CHEBI:16526"/>
        <dbReference type="ChEBI" id="CHEBI:57443"/>
        <dbReference type="ChEBI" id="CHEBI:59789"/>
        <dbReference type="EC" id="4.1.1.50"/>
    </reaction>
</comment>
<dbReference type="AlphaFoldDB" id="A0A345ULD5"/>
<dbReference type="GO" id="GO:0004014">
    <property type="term" value="F:adenosylmethionine decarboxylase activity"/>
    <property type="evidence" value="ECO:0007669"/>
    <property type="project" value="UniProtKB-UniRule"/>
</dbReference>
<gene>
    <name evidence="15" type="primary">speH</name>
    <name evidence="16" type="ORF">CYPRO_2037</name>
</gene>
<evidence type="ECO:0000256" key="3">
    <source>
        <dbReference type="ARBA" id="ARBA00022691"/>
    </source>
</evidence>
<feature type="active site" description="Proton donor; for catalytic activity" evidence="15">
    <location>
        <position position="85"/>
    </location>
</feature>
<keyword evidence="17" id="KW-1185">Reference proteome</keyword>
<dbReference type="FunFam" id="3.30.360.110:FF:000001">
    <property type="entry name" value="S-adenosylmethionine decarboxylase proenzyme"/>
    <property type="match status" value="1"/>
</dbReference>
<dbReference type="PANTHER" id="PTHR33866:SF2">
    <property type="entry name" value="S-ADENOSYLMETHIONINE DECARBOXYLASE PROENZYME"/>
    <property type="match status" value="1"/>
</dbReference>
<dbReference type="EMBL" id="CP027806">
    <property type="protein sequence ID" value="AXJ01287.1"/>
    <property type="molecule type" value="Genomic_DNA"/>
</dbReference>
<comment type="function">
    <text evidence="13 15">Catalyzes the decarboxylation of S-adenosylmethionine to S-adenosylmethioninamine (dcAdoMet), the propylamine donor required for the synthesis of the polyamines spermine and spermidine from the diamine putrescine.</text>
</comment>
<evidence type="ECO:0000256" key="1">
    <source>
        <dbReference type="ARBA" id="ARBA00004911"/>
    </source>
</evidence>
<feature type="chain" id="PRO_5023315188" description="S-adenosylmethionine decarboxylase alpha chain" evidence="15">
    <location>
        <begin position="65"/>
        <end position="139"/>
    </location>
</feature>
<dbReference type="GO" id="GO:0005829">
    <property type="term" value="C:cytosol"/>
    <property type="evidence" value="ECO:0007669"/>
    <property type="project" value="TreeGrafter"/>
</dbReference>
<evidence type="ECO:0000256" key="5">
    <source>
        <dbReference type="ARBA" id="ARBA00022813"/>
    </source>
</evidence>
<protein>
    <recommendedName>
        <fullName evidence="15">S-adenosylmethionine decarboxylase proenzyme</fullName>
        <shortName evidence="15">AdoMetDC</shortName>
        <shortName evidence="15">SAMDC</shortName>
        <ecNumber evidence="15">4.1.1.50</ecNumber>
    </recommendedName>
    <component>
        <recommendedName>
            <fullName evidence="15">S-adenosylmethionine decarboxylase beta chain</fullName>
        </recommendedName>
    </component>
    <component>
        <recommendedName>
            <fullName evidence="15">S-adenosylmethionine decarboxylase alpha chain</fullName>
        </recommendedName>
    </component>
</protein>
<dbReference type="HAMAP" id="MF_00464">
    <property type="entry name" value="AdoMetDC_1"/>
    <property type="match status" value="1"/>
</dbReference>
<evidence type="ECO:0000256" key="7">
    <source>
        <dbReference type="ARBA" id="ARBA00023115"/>
    </source>
</evidence>